<name>A0A3B1DXR1_9ZZZZ</name>
<reference evidence="2" key="1">
    <citation type="submission" date="2018-06" db="EMBL/GenBank/DDBJ databases">
        <authorList>
            <person name="Zhirakovskaya E."/>
        </authorList>
    </citation>
    <scope>NUCLEOTIDE SEQUENCE</scope>
</reference>
<evidence type="ECO:0000313" key="2">
    <source>
        <dbReference type="EMBL" id="VAX40978.1"/>
    </source>
</evidence>
<sequence length="220" mass="24866">MKKNMEELNQRLEKLTEQSKQLGERMHQSALQLQNDGIIPEQILIDEIQSFQQQLQEISQLLTEESGAENSSVEPLSLETLRATIEQLQILQRACEVLDEISLIVHCEEEIFLPLQECQTVAALLKESVQDSSETHPEIQTVLDGKHPLCALLALVKTPDDLDDEIWSQYNESLTIAFGRQLATAVARGKLKMRLADDSQEEETTSKETTESRLQPQGTK</sequence>
<organism evidence="2">
    <name type="scientific">hydrothermal vent metagenome</name>
    <dbReference type="NCBI Taxonomy" id="652676"/>
    <lineage>
        <taxon>unclassified sequences</taxon>
        <taxon>metagenomes</taxon>
        <taxon>ecological metagenomes</taxon>
    </lineage>
</organism>
<evidence type="ECO:0000256" key="1">
    <source>
        <dbReference type="SAM" id="MobiDB-lite"/>
    </source>
</evidence>
<protein>
    <submittedName>
        <fullName evidence="2">Uncharacterized protein</fullName>
    </submittedName>
</protein>
<gene>
    <name evidence="2" type="ORF">MNBD_PLANCTO02-1446</name>
</gene>
<proteinExistence type="predicted"/>
<accession>A0A3B1DXR1</accession>
<feature type="region of interest" description="Disordered" evidence="1">
    <location>
        <begin position="194"/>
        <end position="220"/>
    </location>
</feature>
<dbReference type="EMBL" id="UOGL01000500">
    <property type="protein sequence ID" value="VAX40978.1"/>
    <property type="molecule type" value="Genomic_DNA"/>
</dbReference>
<dbReference type="AlphaFoldDB" id="A0A3B1DXR1"/>